<dbReference type="PANTHER" id="PTHR21197:SF0">
    <property type="entry name" value="UDP-GALACTOPYRANOSE MUTASE"/>
    <property type="match status" value="1"/>
</dbReference>
<dbReference type="Pfam" id="PF13450">
    <property type="entry name" value="NAD_binding_8"/>
    <property type="match status" value="1"/>
</dbReference>
<protein>
    <submittedName>
        <fullName evidence="7">UDP-galactopyranose mutase</fullName>
    </submittedName>
</protein>
<reference evidence="7 8" key="1">
    <citation type="submission" date="2014-02" db="EMBL/GenBank/DDBJ databases">
        <title>Draft genome sequence of Lysinibacillus massiliensis CCUG 49529.</title>
        <authorList>
            <person name="Zhang F."/>
            <person name="Wang G."/>
            <person name="Zhang L."/>
        </authorList>
    </citation>
    <scope>NUCLEOTIDE SEQUENCE [LARGE SCALE GENOMIC DNA]</scope>
    <source>
        <strain evidence="7 8">CCUG 49529</strain>
    </source>
</reference>
<name>A0A0A3JSV4_9BACL</name>
<dbReference type="NCBIfam" id="TIGR00031">
    <property type="entry name" value="UDP-GALP_mutase"/>
    <property type="match status" value="1"/>
</dbReference>
<dbReference type="InterPro" id="IPR015899">
    <property type="entry name" value="UDP-GalPyranose_mutase_C"/>
</dbReference>
<dbReference type="OrthoDB" id="9769600at2"/>
<evidence type="ECO:0000259" key="6">
    <source>
        <dbReference type="Pfam" id="PF03275"/>
    </source>
</evidence>
<dbReference type="GO" id="GO:0050660">
    <property type="term" value="F:flavin adenine dinucleotide binding"/>
    <property type="evidence" value="ECO:0007669"/>
    <property type="project" value="TreeGrafter"/>
</dbReference>
<comment type="cofactor">
    <cofactor evidence="1">
        <name>FAD</name>
        <dbReference type="ChEBI" id="CHEBI:57692"/>
    </cofactor>
</comment>
<evidence type="ECO:0000256" key="4">
    <source>
        <dbReference type="ARBA" id="ARBA00022827"/>
    </source>
</evidence>
<dbReference type="PANTHER" id="PTHR21197">
    <property type="entry name" value="UDP-GALACTOPYRANOSE MUTASE"/>
    <property type="match status" value="1"/>
</dbReference>
<dbReference type="SUPFAM" id="SSF51971">
    <property type="entry name" value="Nucleotide-binding domain"/>
    <property type="match status" value="1"/>
</dbReference>
<evidence type="ECO:0000313" key="7">
    <source>
        <dbReference type="EMBL" id="KGR90097.1"/>
    </source>
</evidence>
<evidence type="ECO:0000313" key="8">
    <source>
        <dbReference type="Proteomes" id="UP000030595"/>
    </source>
</evidence>
<evidence type="ECO:0000256" key="2">
    <source>
        <dbReference type="ARBA" id="ARBA00009321"/>
    </source>
</evidence>
<dbReference type="SUPFAM" id="SSF54373">
    <property type="entry name" value="FAD-linked reductases, C-terminal domain"/>
    <property type="match status" value="1"/>
</dbReference>
<dbReference type="Pfam" id="PF03275">
    <property type="entry name" value="GLF"/>
    <property type="match status" value="1"/>
</dbReference>
<organism evidence="7 8">
    <name type="scientific">Ureibacillus massiliensis 4400831 = CIP 108448 = CCUG 49529</name>
    <dbReference type="NCBI Taxonomy" id="1211035"/>
    <lineage>
        <taxon>Bacteria</taxon>
        <taxon>Bacillati</taxon>
        <taxon>Bacillota</taxon>
        <taxon>Bacilli</taxon>
        <taxon>Bacillales</taxon>
        <taxon>Caryophanaceae</taxon>
        <taxon>Ureibacillus</taxon>
    </lineage>
</organism>
<dbReference type="AlphaFoldDB" id="A0A0A3JSV4"/>
<dbReference type="EMBL" id="JPVQ01000026">
    <property type="protein sequence ID" value="KGR90097.1"/>
    <property type="molecule type" value="Genomic_DNA"/>
</dbReference>
<dbReference type="eggNOG" id="COG0562">
    <property type="taxonomic scope" value="Bacteria"/>
</dbReference>
<keyword evidence="3" id="KW-0285">Flavoprotein</keyword>
<keyword evidence="4" id="KW-0274">FAD</keyword>
<evidence type="ECO:0000256" key="3">
    <source>
        <dbReference type="ARBA" id="ARBA00022630"/>
    </source>
</evidence>
<dbReference type="InterPro" id="IPR004379">
    <property type="entry name" value="UDP-GALP_mutase"/>
</dbReference>
<comment type="similarity">
    <text evidence="2">Belongs to the UDP-galactopyranose/dTDP-fucopyranose mutase family.</text>
</comment>
<dbReference type="GO" id="GO:0008767">
    <property type="term" value="F:UDP-galactopyranose mutase activity"/>
    <property type="evidence" value="ECO:0007669"/>
    <property type="project" value="InterPro"/>
</dbReference>
<dbReference type="Gene3D" id="3.40.50.720">
    <property type="entry name" value="NAD(P)-binding Rossmann-like Domain"/>
    <property type="match status" value="3"/>
</dbReference>
<keyword evidence="5" id="KW-0413">Isomerase</keyword>
<accession>A0A0A3JSV4</accession>
<dbReference type="GO" id="GO:0005829">
    <property type="term" value="C:cytosol"/>
    <property type="evidence" value="ECO:0007669"/>
    <property type="project" value="TreeGrafter"/>
</dbReference>
<comment type="caution">
    <text evidence="7">The sequence shown here is derived from an EMBL/GenBank/DDBJ whole genome shotgun (WGS) entry which is preliminary data.</text>
</comment>
<evidence type="ECO:0000256" key="1">
    <source>
        <dbReference type="ARBA" id="ARBA00001974"/>
    </source>
</evidence>
<feature type="domain" description="UDP-galactopyranose mutase C-terminal" evidence="6">
    <location>
        <begin position="151"/>
        <end position="366"/>
    </location>
</feature>
<dbReference type="Proteomes" id="UP000030595">
    <property type="component" value="Unassembled WGS sequence"/>
</dbReference>
<evidence type="ECO:0000256" key="5">
    <source>
        <dbReference type="ARBA" id="ARBA00023235"/>
    </source>
</evidence>
<sequence>MYNYVIVGAGFAGAVMAERIANELNEKVLVIEKRNHIGGNAFDCYDDQGVLIHQYGPHIFHTRNKDVWDYLSQFTEWYLYHHEVLGVLDGNRVPIPFNLNTLHTVFPPSLAGKLEEKLISSFGYNVKVPILKLRETDDDDLQFLADYIYEKIFLHYTVKQWGVKPEDLDPAVTGRVPVYISRDNRYFQDRYQGMPKKGYTKLFENLFANKNIHVMLNTDYHDVLTFNSENGSTELFGQPFNGKLIYSGKVDELFNYEFGELPYRSLRFEFESLQQNEYQAVGTVNYPNDYDFTRITEFKHLTGQDVANTTIVKEFPQSYEKDVPGKDIPYYPIQNDDNQEKYSLYKNKAKQFDNLILLGRLAEYRYYDMDAVVAMALKVFRDKVNK</sequence>
<dbReference type="RefSeq" id="WP_036177771.1">
    <property type="nucleotide sequence ID" value="NZ_AVCZ01000026.1"/>
</dbReference>
<gene>
    <name evidence="7" type="ORF">CD30_13625</name>
</gene>
<keyword evidence="8" id="KW-1185">Reference proteome</keyword>
<proteinExistence type="inferred from homology"/>